<dbReference type="InterPro" id="IPR015860">
    <property type="entry name" value="ABC_transpr_TagH-like"/>
</dbReference>
<proteinExistence type="inferred from homology"/>
<dbReference type="PROSITE" id="PS50893">
    <property type="entry name" value="ABC_TRANSPORTER_2"/>
    <property type="match status" value="1"/>
</dbReference>
<dbReference type="EMBL" id="CP071517">
    <property type="protein sequence ID" value="QSX73648.1"/>
    <property type="molecule type" value="Genomic_DNA"/>
</dbReference>
<sequence length="425" mass="46847">MSGELRVEGVGKAYRVWSSEWLRAANWFGLPAQPREEHWVLRDVSFSIAPGEAIGVIGQNGAGKSTLLKLITGTAQPTEGRVTRTGRVAAILELGMGFNPELTGRQNAFHSAGLMGYTQSQIEAAMQSIEDFAEVGEYFDEPVRTYSSGMQVRVAFAVATAFTPDLLIVDEALSVGDSYFQHKSFDRMRKFRDQGVSIMLVSHSLGDVKTLCDRVILLDKGEVLKDGTPDEVIDYYNALIARKENEKLSVEQRRDKDGWVMTRSGNGKARVRSIKLVDAASGQNVSLAMVGQKLRLVLEAEVCVDLPQLVLGFMLRDKQGHVIWGSNTWHTDQIQEDVRAGEVVTYTLDFTCRLGPGSYSVSPALVSSDTHLNDNFEWVDNLIVFEVMNAGQPVFIGSNWLDASFAVVRDEAPPFTSTSGEKPTE</sequence>
<feature type="domain" description="ABC transporter" evidence="5">
    <location>
        <begin position="5"/>
        <end position="245"/>
    </location>
</feature>
<dbReference type="InterPro" id="IPR017871">
    <property type="entry name" value="ABC_transporter-like_CS"/>
</dbReference>
<protein>
    <submittedName>
        <fullName evidence="6">ABC transporter ATP-binding protein</fullName>
    </submittedName>
</protein>
<reference evidence="6 7" key="1">
    <citation type="submission" date="2021-02" db="EMBL/GenBank/DDBJ databases">
        <title>Lysobacter arenosi sp. nov., isolated from soil of gangwondo yeongwol, south Korea.</title>
        <authorList>
            <person name="Kim K.R."/>
            <person name="Kim K.H."/>
            <person name="Jeon C.O."/>
        </authorList>
    </citation>
    <scope>NUCLEOTIDE SEQUENCE [LARGE SCALE GENOMIC DNA]</scope>
    <source>
        <strain evidence="6 7">R7</strain>
    </source>
</reference>
<name>A0ABX7R7Z5_9GAMM</name>
<keyword evidence="2" id="KW-0813">Transport</keyword>
<evidence type="ECO:0000256" key="3">
    <source>
        <dbReference type="ARBA" id="ARBA00022741"/>
    </source>
</evidence>
<dbReference type="Proteomes" id="UP000663400">
    <property type="component" value="Chromosome"/>
</dbReference>
<dbReference type="SUPFAM" id="SSF52540">
    <property type="entry name" value="P-loop containing nucleoside triphosphate hydrolases"/>
    <property type="match status" value="1"/>
</dbReference>
<dbReference type="CDD" id="cd03220">
    <property type="entry name" value="ABC_KpsT_Wzt"/>
    <property type="match status" value="1"/>
</dbReference>
<dbReference type="Pfam" id="PF14524">
    <property type="entry name" value="Wzt_C"/>
    <property type="match status" value="1"/>
</dbReference>
<keyword evidence="3" id="KW-0547">Nucleotide-binding</keyword>
<gene>
    <name evidence="6" type="ORF">HIV01_010375</name>
</gene>
<dbReference type="InterPro" id="IPR003439">
    <property type="entry name" value="ABC_transporter-like_ATP-bd"/>
</dbReference>
<dbReference type="InterPro" id="IPR050683">
    <property type="entry name" value="Bact_Polysacc_Export_ATP-bd"/>
</dbReference>
<dbReference type="PANTHER" id="PTHR46743">
    <property type="entry name" value="TEICHOIC ACIDS EXPORT ATP-BINDING PROTEIN TAGH"/>
    <property type="match status" value="1"/>
</dbReference>
<dbReference type="InterPro" id="IPR027417">
    <property type="entry name" value="P-loop_NTPase"/>
</dbReference>
<dbReference type="InterPro" id="IPR029439">
    <property type="entry name" value="Wzt_C"/>
</dbReference>
<dbReference type="CDD" id="cd10147">
    <property type="entry name" value="Wzt_C-like"/>
    <property type="match status" value="1"/>
</dbReference>
<dbReference type="SMART" id="SM00382">
    <property type="entry name" value="AAA"/>
    <property type="match status" value="1"/>
</dbReference>
<dbReference type="RefSeq" id="WP_200606915.1">
    <property type="nucleotide sequence ID" value="NZ_CP071517.1"/>
</dbReference>
<keyword evidence="7" id="KW-1185">Reference proteome</keyword>
<dbReference type="InterPro" id="IPR003593">
    <property type="entry name" value="AAA+_ATPase"/>
</dbReference>
<evidence type="ECO:0000256" key="1">
    <source>
        <dbReference type="ARBA" id="ARBA00005417"/>
    </source>
</evidence>
<keyword evidence="4 6" id="KW-0067">ATP-binding</keyword>
<comment type="similarity">
    <text evidence="1">Belongs to the ABC transporter superfamily.</text>
</comment>
<dbReference type="GO" id="GO:0005524">
    <property type="term" value="F:ATP binding"/>
    <property type="evidence" value="ECO:0007669"/>
    <property type="project" value="UniProtKB-KW"/>
</dbReference>
<organism evidence="6 7">
    <name type="scientific">Lysobacter arenosi</name>
    <dbReference type="NCBI Taxonomy" id="2795387"/>
    <lineage>
        <taxon>Bacteria</taxon>
        <taxon>Pseudomonadati</taxon>
        <taxon>Pseudomonadota</taxon>
        <taxon>Gammaproteobacteria</taxon>
        <taxon>Lysobacterales</taxon>
        <taxon>Lysobacteraceae</taxon>
        <taxon>Lysobacter</taxon>
    </lineage>
</organism>
<dbReference type="Pfam" id="PF00005">
    <property type="entry name" value="ABC_tran"/>
    <property type="match status" value="1"/>
</dbReference>
<evidence type="ECO:0000313" key="7">
    <source>
        <dbReference type="Proteomes" id="UP000663400"/>
    </source>
</evidence>
<evidence type="ECO:0000256" key="4">
    <source>
        <dbReference type="ARBA" id="ARBA00022840"/>
    </source>
</evidence>
<dbReference type="PROSITE" id="PS00211">
    <property type="entry name" value="ABC_TRANSPORTER_1"/>
    <property type="match status" value="1"/>
</dbReference>
<evidence type="ECO:0000259" key="5">
    <source>
        <dbReference type="PROSITE" id="PS50893"/>
    </source>
</evidence>
<dbReference type="Gene3D" id="3.40.50.300">
    <property type="entry name" value="P-loop containing nucleotide triphosphate hydrolases"/>
    <property type="match status" value="1"/>
</dbReference>
<dbReference type="Gene3D" id="2.70.50.60">
    <property type="entry name" value="abc- transporter (atp binding component) like domain"/>
    <property type="match status" value="1"/>
</dbReference>
<evidence type="ECO:0000256" key="2">
    <source>
        <dbReference type="ARBA" id="ARBA00022448"/>
    </source>
</evidence>
<accession>A0ABX7R7Z5</accession>
<evidence type="ECO:0000313" key="6">
    <source>
        <dbReference type="EMBL" id="QSX73648.1"/>
    </source>
</evidence>
<dbReference type="PANTHER" id="PTHR46743:SF2">
    <property type="entry name" value="TEICHOIC ACIDS EXPORT ATP-BINDING PROTEIN TAGH"/>
    <property type="match status" value="1"/>
</dbReference>